<evidence type="ECO:0000259" key="4">
    <source>
        <dbReference type="PROSITE" id="PS50009"/>
    </source>
</evidence>
<comment type="caution">
    <text evidence="5">The sequence shown here is derived from an EMBL/GenBank/DDBJ whole genome shotgun (WGS) entry which is preliminary data.</text>
</comment>
<keyword evidence="6" id="KW-1185">Reference proteome</keyword>
<feature type="compositionally biased region" description="Polar residues" evidence="3">
    <location>
        <begin position="105"/>
        <end position="132"/>
    </location>
</feature>
<proteinExistence type="predicted"/>
<sequence length="587" mass="65309">MITSFNLSIFPLTNTDLPDNVNDTFSVLFLPPSVVRVATTFFLNHRLFISPQDVLHLLNLRAFPSSFPPRDTAASLPPHPQDTFDSLNHAYDGPVPTHDSRDQHASVTSLQSPYSDSAVSPISPLKESQTAKLKTITFGKSPRRSNPSPLSPLGSPPHPPPSFDGDVGTPTQTAEEKTQSAIIARVTALLCFWIWRHRTDFEAPVMLHLVNHTVSLIRRSIHPHNTMLASIVGGFLFDSFQNVNFAATFSEMKEQNVRLKEKEMKKLQKQAKTDSEEATAPSQRKGGLVSLIVDAKHEWADTDRESTNIKEVLFLSMLTPIETGPFEPEGVDENDEQKRLIALLSELVLHSPQQFVRQLTVMQLEMMLVVRTDELVNAMCDSNLKTLITKRLSTEPAFNPRFPNLSRLLHHIHTLSVTISRILLASSSEQIYFERIANALLECCAECDAVHNWCAYKALVGGLEMAIENGLPLSSLLPGLQAKLAEVQAKGGAKGNFGVLRRQMRTTDKKVTVCIPCIEAYLFDLTVLNDNLPHVIAGNVNYTKFLNVRKCVDEVRVMIEHVEFVDALKTDPNSQALLVAMENVIGE</sequence>
<evidence type="ECO:0000313" key="5">
    <source>
        <dbReference type="EMBL" id="KAK2952493.1"/>
    </source>
</evidence>
<feature type="domain" description="Ras-GEF" evidence="4">
    <location>
        <begin position="351"/>
        <end position="587"/>
    </location>
</feature>
<accession>A0ABQ9XJ84</accession>
<dbReference type="SUPFAM" id="SSF48366">
    <property type="entry name" value="Ras GEF"/>
    <property type="match status" value="1"/>
</dbReference>
<evidence type="ECO:0000256" key="1">
    <source>
        <dbReference type="ARBA" id="ARBA00022658"/>
    </source>
</evidence>
<gene>
    <name evidence="5" type="ORF">BLNAU_12601</name>
</gene>
<dbReference type="InterPro" id="IPR023578">
    <property type="entry name" value="Ras_GEF_dom_sf"/>
</dbReference>
<evidence type="ECO:0000256" key="3">
    <source>
        <dbReference type="SAM" id="MobiDB-lite"/>
    </source>
</evidence>
<dbReference type="PANTHER" id="PTHR23113">
    <property type="entry name" value="GUANINE NUCLEOTIDE EXCHANGE FACTOR"/>
    <property type="match status" value="1"/>
</dbReference>
<protein>
    <recommendedName>
        <fullName evidence="4">Ras-GEF domain-containing protein</fullName>
    </recommendedName>
</protein>
<feature type="region of interest" description="Disordered" evidence="3">
    <location>
        <begin position="264"/>
        <end position="283"/>
    </location>
</feature>
<dbReference type="PANTHER" id="PTHR23113:SF99">
    <property type="entry name" value="RASGEF DOMAIN-CONTAINING PROTEIN"/>
    <property type="match status" value="1"/>
</dbReference>
<name>A0ABQ9XJ84_9EUKA</name>
<evidence type="ECO:0000313" key="6">
    <source>
        <dbReference type="Proteomes" id="UP001281761"/>
    </source>
</evidence>
<dbReference type="Proteomes" id="UP001281761">
    <property type="component" value="Unassembled WGS sequence"/>
</dbReference>
<reference evidence="5 6" key="1">
    <citation type="journal article" date="2022" name="bioRxiv">
        <title>Genomics of Preaxostyla Flagellates Illuminates Evolutionary Transitions and the Path Towards Mitochondrial Loss.</title>
        <authorList>
            <person name="Novak L.V.F."/>
            <person name="Treitli S.C."/>
            <person name="Pyrih J."/>
            <person name="Halakuc P."/>
            <person name="Pipaliya S.V."/>
            <person name="Vacek V."/>
            <person name="Brzon O."/>
            <person name="Soukal P."/>
            <person name="Eme L."/>
            <person name="Dacks J.B."/>
            <person name="Karnkowska A."/>
            <person name="Elias M."/>
            <person name="Hampl V."/>
        </authorList>
    </citation>
    <scope>NUCLEOTIDE SEQUENCE [LARGE SCALE GENOMIC DNA]</scope>
    <source>
        <strain evidence="5">NAU3</strain>
        <tissue evidence="5">Gut</tissue>
    </source>
</reference>
<keyword evidence="1 2" id="KW-0344">Guanine-nucleotide releasing factor</keyword>
<dbReference type="EMBL" id="JARBJD010000103">
    <property type="protein sequence ID" value="KAK2952493.1"/>
    <property type="molecule type" value="Genomic_DNA"/>
</dbReference>
<dbReference type="InterPro" id="IPR008937">
    <property type="entry name" value="Ras-like_GEF"/>
</dbReference>
<evidence type="ECO:0000256" key="2">
    <source>
        <dbReference type="PROSITE-ProRule" id="PRU00168"/>
    </source>
</evidence>
<dbReference type="InterPro" id="IPR036964">
    <property type="entry name" value="RASGEF_cat_dom_sf"/>
</dbReference>
<dbReference type="InterPro" id="IPR001895">
    <property type="entry name" value="RASGEF_cat_dom"/>
</dbReference>
<organism evidence="5 6">
    <name type="scientific">Blattamonas nauphoetae</name>
    <dbReference type="NCBI Taxonomy" id="2049346"/>
    <lineage>
        <taxon>Eukaryota</taxon>
        <taxon>Metamonada</taxon>
        <taxon>Preaxostyla</taxon>
        <taxon>Oxymonadida</taxon>
        <taxon>Blattamonas</taxon>
    </lineage>
</organism>
<dbReference type="Gene3D" id="1.10.840.10">
    <property type="entry name" value="Ras guanine-nucleotide exchange factors catalytic domain"/>
    <property type="match status" value="1"/>
</dbReference>
<feature type="compositionally biased region" description="Low complexity" evidence="3">
    <location>
        <begin position="144"/>
        <end position="153"/>
    </location>
</feature>
<feature type="region of interest" description="Disordered" evidence="3">
    <location>
        <begin position="70"/>
        <end position="178"/>
    </location>
</feature>
<dbReference type="PROSITE" id="PS50009">
    <property type="entry name" value="RASGEF_CAT"/>
    <property type="match status" value="1"/>
</dbReference>
<feature type="compositionally biased region" description="Basic and acidic residues" evidence="3">
    <location>
        <begin position="264"/>
        <end position="275"/>
    </location>
</feature>
<dbReference type="Pfam" id="PF00617">
    <property type="entry name" value="RasGEF"/>
    <property type="match status" value="1"/>
</dbReference>